<evidence type="ECO:0000256" key="8">
    <source>
        <dbReference type="ARBA" id="ARBA00023242"/>
    </source>
</evidence>
<evidence type="ECO:0000256" key="9">
    <source>
        <dbReference type="PROSITE-ProRule" id="PRU00042"/>
    </source>
</evidence>
<keyword evidence="12" id="KW-1185">Reference proteome</keyword>
<dbReference type="InterPro" id="IPR036236">
    <property type="entry name" value="Znf_C2H2_sf"/>
</dbReference>
<dbReference type="PROSITE" id="PS00028">
    <property type="entry name" value="ZINC_FINGER_C2H2_1"/>
    <property type="match status" value="5"/>
</dbReference>
<feature type="region of interest" description="Disordered" evidence="10">
    <location>
        <begin position="298"/>
        <end position="381"/>
    </location>
</feature>
<dbReference type="GO" id="GO:0006572">
    <property type="term" value="P:L-tyrosine catabolic process"/>
    <property type="evidence" value="ECO:0007669"/>
    <property type="project" value="TreeGrafter"/>
</dbReference>
<organism evidence="12 13">
    <name type="scientific">Panagrolaimus superbus</name>
    <dbReference type="NCBI Taxonomy" id="310955"/>
    <lineage>
        <taxon>Eukaryota</taxon>
        <taxon>Metazoa</taxon>
        <taxon>Ecdysozoa</taxon>
        <taxon>Nematoda</taxon>
        <taxon>Chromadorea</taxon>
        <taxon>Rhabditida</taxon>
        <taxon>Tylenchina</taxon>
        <taxon>Panagrolaimomorpha</taxon>
        <taxon>Panagrolaimoidea</taxon>
        <taxon>Panagrolaimidae</taxon>
        <taxon>Panagrolaimus</taxon>
    </lineage>
</organism>
<proteinExistence type="predicted"/>
<evidence type="ECO:0000256" key="10">
    <source>
        <dbReference type="SAM" id="MobiDB-lite"/>
    </source>
</evidence>
<evidence type="ECO:0000259" key="11">
    <source>
        <dbReference type="PROSITE" id="PS50157"/>
    </source>
</evidence>
<dbReference type="InterPro" id="IPR003604">
    <property type="entry name" value="Matrin/U1-like-C_Znf_C2H2"/>
</dbReference>
<comment type="subcellular location">
    <subcellularLocation>
        <location evidence="1">Nucleus</location>
    </subcellularLocation>
</comment>
<sequence>MVQLQLAFIERGTEPRPYVITIQDNDLPPIVDNDVNAAINRKMLKTITHYSRVCQTRPHFKIFGPQESQFALYSQNVASDEHVAQLFQYLACYSTKPKINEKDFCKYTIASGASIVAHPTHSSTVPAMISQISFLQKPKVEVIIPKSEPQQQQQPPPLKHVQFITPTIYEPEAIASSSKVIIKAETPIRYASNTDELIARKKSLPGAEYAAVAAKIKPISGGRNEEVEVYVRGRGRGRYVCDRCGIKCKKPSMLKKHIKSHTNIRPFNCLTCNFSFKTKGNLTKHLFSKTHRRKLEETKNLVENEDGHVLQIADNDDDDDDEDDENNSIIITSENREENEKIEKRIRMESIFVNDADHNDADDEDEDYQQGPDSISGNNDITYRSFGQENIIYERDTHTPPTWWTLCRNGEEEKTWAKPDLRRSCHSAPPMLEAEIVQKLTAAASGITVPIYNQALPQIEPNIGLIALQQIKRDGNISKFAESVSRGDNEAQMQLTSEVIRMTKGADSMLPVVRTQEILKPLVRKRTYTGTCVDQPVLSTFMSKDNFNCDQCSRKFRKESELNLHRQTHLIEKQQNAKSKSCQCPECKIQLRSRALLQKHMETAHADCEMSTTTAGGFVDEPLPAIASSSTMSIGILNGGTAMINGMSSVIGASLPSNATTLPMTRSLSISNGRSFICVDCSLGFRSHGVLAKHLRTKNHVRQLCSLGKLPEDAMTLIRDNSSALAGVDASDCDAARISLIGNRLDKKITVVII</sequence>
<dbReference type="Proteomes" id="UP000887577">
    <property type="component" value="Unplaced"/>
</dbReference>
<dbReference type="SMART" id="SM00355">
    <property type="entry name" value="ZnF_C2H2"/>
    <property type="match status" value="5"/>
</dbReference>
<dbReference type="SMART" id="SM00451">
    <property type="entry name" value="ZnF_U1"/>
    <property type="match status" value="2"/>
</dbReference>
<dbReference type="InterPro" id="IPR005959">
    <property type="entry name" value="Fumarylacetoacetase"/>
</dbReference>
<dbReference type="AlphaFoldDB" id="A0A914YQQ5"/>
<dbReference type="Pfam" id="PF00096">
    <property type="entry name" value="zf-C2H2"/>
    <property type="match status" value="3"/>
</dbReference>
<dbReference type="SUPFAM" id="SSF57667">
    <property type="entry name" value="beta-beta-alpha zinc fingers"/>
    <property type="match status" value="3"/>
</dbReference>
<dbReference type="GO" id="GO:0003676">
    <property type="term" value="F:nucleic acid binding"/>
    <property type="evidence" value="ECO:0007669"/>
    <property type="project" value="InterPro"/>
</dbReference>
<feature type="compositionally biased region" description="Polar residues" evidence="10">
    <location>
        <begin position="371"/>
        <end position="381"/>
    </location>
</feature>
<keyword evidence="5" id="KW-0862">Zinc</keyword>
<feature type="domain" description="C2H2-type" evidence="11">
    <location>
        <begin position="676"/>
        <end position="700"/>
    </location>
</feature>
<dbReference type="PANTHER" id="PTHR43069">
    <property type="entry name" value="FUMARYLACETOACETASE"/>
    <property type="match status" value="1"/>
</dbReference>
<dbReference type="GO" id="GO:0004334">
    <property type="term" value="F:fumarylacetoacetase activity"/>
    <property type="evidence" value="ECO:0007669"/>
    <property type="project" value="InterPro"/>
</dbReference>
<evidence type="ECO:0000256" key="1">
    <source>
        <dbReference type="ARBA" id="ARBA00004123"/>
    </source>
</evidence>
<feature type="compositionally biased region" description="Basic and acidic residues" evidence="10">
    <location>
        <begin position="334"/>
        <end position="348"/>
    </location>
</feature>
<feature type="domain" description="C2H2-type" evidence="11">
    <location>
        <begin position="267"/>
        <end position="296"/>
    </location>
</feature>
<dbReference type="GO" id="GO:0005634">
    <property type="term" value="C:nucleus"/>
    <property type="evidence" value="ECO:0007669"/>
    <property type="project" value="UniProtKB-SubCell"/>
</dbReference>
<evidence type="ECO:0000256" key="4">
    <source>
        <dbReference type="ARBA" id="ARBA00022771"/>
    </source>
</evidence>
<keyword evidence="2" id="KW-0479">Metal-binding</keyword>
<dbReference type="WBParaSite" id="PSU_v2.g3123.t1">
    <property type="protein sequence ID" value="PSU_v2.g3123.t1"/>
    <property type="gene ID" value="PSU_v2.g3123"/>
</dbReference>
<evidence type="ECO:0000256" key="2">
    <source>
        <dbReference type="ARBA" id="ARBA00022723"/>
    </source>
</evidence>
<keyword evidence="7" id="KW-0804">Transcription</keyword>
<evidence type="ECO:0000256" key="7">
    <source>
        <dbReference type="ARBA" id="ARBA00023163"/>
    </source>
</evidence>
<keyword evidence="6" id="KW-0805">Transcription regulation</keyword>
<feature type="domain" description="C2H2-type" evidence="11">
    <location>
        <begin position="547"/>
        <end position="574"/>
    </location>
</feature>
<evidence type="ECO:0000313" key="13">
    <source>
        <dbReference type="WBParaSite" id="PSU_v2.g3123.t1"/>
    </source>
</evidence>
<reference evidence="13" key="1">
    <citation type="submission" date="2022-11" db="UniProtKB">
        <authorList>
            <consortium name="WormBaseParasite"/>
        </authorList>
    </citation>
    <scope>IDENTIFICATION</scope>
</reference>
<dbReference type="PROSITE" id="PS50157">
    <property type="entry name" value="ZINC_FINGER_C2H2_2"/>
    <property type="match status" value="4"/>
</dbReference>
<name>A0A914YQQ5_9BILA</name>
<feature type="domain" description="C2H2-type" evidence="11">
    <location>
        <begin position="239"/>
        <end position="266"/>
    </location>
</feature>
<evidence type="ECO:0000256" key="3">
    <source>
        <dbReference type="ARBA" id="ARBA00022737"/>
    </source>
</evidence>
<dbReference type="FunFam" id="3.30.160.60:FF:000594">
    <property type="entry name" value="Transcription factor HIVEP2"/>
    <property type="match status" value="1"/>
</dbReference>
<dbReference type="Gene3D" id="3.30.160.60">
    <property type="entry name" value="Classic Zinc Finger"/>
    <property type="match status" value="3"/>
</dbReference>
<keyword evidence="8" id="KW-0539">Nucleus</keyword>
<dbReference type="PANTHER" id="PTHR43069:SF2">
    <property type="entry name" value="FUMARYLACETOACETASE"/>
    <property type="match status" value="1"/>
</dbReference>
<evidence type="ECO:0000256" key="6">
    <source>
        <dbReference type="ARBA" id="ARBA00023015"/>
    </source>
</evidence>
<feature type="compositionally biased region" description="Acidic residues" evidence="10">
    <location>
        <begin position="314"/>
        <end position="326"/>
    </location>
</feature>
<accession>A0A914YQQ5</accession>
<dbReference type="GO" id="GO:0006559">
    <property type="term" value="P:L-phenylalanine catabolic process"/>
    <property type="evidence" value="ECO:0007669"/>
    <property type="project" value="TreeGrafter"/>
</dbReference>
<dbReference type="GO" id="GO:0008270">
    <property type="term" value="F:zinc ion binding"/>
    <property type="evidence" value="ECO:0007669"/>
    <property type="project" value="UniProtKB-KW"/>
</dbReference>
<keyword evidence="3" id="KW-0677">Repeat</keyword>
<evidence type="ECO:0000313" key="12">
    <source>
        <dbReference type="Proteomes" id="UP000887577"/>
    </source>
</evidence>
<feature type="compositionally biased region" description="Basic and acidic residues" evidence="10">
    <location>
        <begin position="298"/>
        <end position="308"/>
    </location>
</feature>
<evidence type="ECO:0000256" key="5">
    <source>
        <dbReference type="ARBA" id="ARBA00022833"/>
    </source>
</evidence>
<keyword evidence="4 9" id="KW-0863">Zinc-finger</keyword>
<protein>
    <submittedName>
        <fullName evidence="13">C2H2-type domain-containing protein</fullName>
    </submittedName>
</protein>
<dbReference type="InterPro" id="IPR013087">
    <property type="entry name" value="Znf_C2H2_type"/>
</dbReference>
<dbReference type="GO" id="GO:1902000">
    <property type="term" value="P:homogentisate catabolic process"/>
    <property type="evidence" value="ECO:0007669"/>
    <property type="project" value="TreeGrafter"/>
</dbReference>